<dbReference type="EMBL" id="GL883077">
    <property type="protein sequence ID" value="EGF93230.1"/>
    <property type="molecule type" value="Genomic_DNA"/>
</dbReference>
<keyword evidence="3" id="KW-0808">Transferase</keyword>
<keyword evidence="4" id="KW-1185">Reference proteome</keyword>
<dbReference type="eggNOG" id="COG1835">
    <property type="taxonomic scope" value="Bacteria"/>
</dbReference>
<dbReference type="GO" id="GO:0016020">
    <property type="term" value="C:membrane"/>
    <property type="evidence" value="ECO:0007669"/>
    <property type="project" value="TreeGrafter"/>
</dbReference>
<evidence type="ECO:0000313" key="4">
    <source>
        <dbReference type="Proteomes" id="UP000006512"/>
    </source>
</evidence>
<sequence>MQDHLKPLTSLRFFAAVWVVLYTYMHELNTPISFGLMEHGYLGVDLFFILSGFILSHVYLDSVGEGRFSYGTFVNHRLARVYPLHAATLLFTILLIGAAALKGIQLDANAANWAALPAHLTLTQAWGLAPSASFNHPSWSISAEWLAYLCFPAVAWGAWRLRDRPIVAVALAAAVVVALNLAFGAIAGFPLTKATFQWGALRIVPTFLFGSALYLAWRNGAVANPKLAVAGAVIASLTVIVATSFNGTDTVAVLALGLLVLSLAGFGRDASGAETGGILSSKVLVYLGEISFATYMIYVPWKWVYLKGVNMLLGSEGPLPFFWWLAGLLALIPLSMLAHHLIERPFRNIIRDLGVRWASRKREIHPSLGE</sequence>
<feature type="transmembrane region" description="Helical" evidence="1">
    <location>
        <begin position="166"/>
        <end position="189"/>
    </location>
</feature>
<dbReference type="InterPro" id="IPR002656">
    <property type="entry name" value="Acyl_transf_3_dom"/>
</dbReference>
<feature type="transmembrane region" description="Helical" evidence="1">
    <location>
        <begin position="283"/>
        <end position="301"/>
    </location>
</feature>
<evidence type="ECO:0000313" key="3">
    <source>
        <dbReference type="EMBL" id="EGF93230.1"/>
    </source>
</evidence>
<dbReference type="OrthoDB" id="9796461at2"/>
<dbReference type="RefSeq" id="WP_006272424.1">
    <property type="nucleotide sequence ID" value="NZ_GL883077.1"/>
</dbReference>
<evidence type="ECO:0000256" key="1">
    <source>
        <dbReference type="SAM" id="Phobius"/>
    </source>
</evidence>
<feature type="transmembrane region" description="Helical" evidence="1">
    <location>
        <begin position="251"/>
        <end position="271"/>
    </location>
</feature>
<name>F4QJX3_9CAUL</name>
<keyword evidence="1" id="KW-1133">Transmembrane helix</keyword>
<protein>
    <submittedName>
        <fullName evidence="3">Acyltransferase family protein</fullName>
    </submittedName>
</protein>
<feature type="domain" description="Acyltransferase 3" evidence="2">
    <location>
        <begin position="10"/>
        <end position="338"/>
    </location>
</feature>
<dbReference type="PANTHER" id="PTHR23028:SF131">
    <property type="entry name" value="BLR2367 PROTEIN"/>
    <property type="match status" value="1"/>
</dbReference>
<keyword evidence="1" id="KW-0812">Transmembrane</keyword>
<dbReference type="HOGENOM" id="CLU_005679_2_1_5"/>
<feature type="transmembrane region" description="Helical" evidence="1">
    <location>
        <begin position="7"/>
        <end position="25"/>
    </location>
</feature>
<feature type="transmembrane region" description="Helical" evidence="1">
    <location>
        <begin position="139"/>
        <end position="159"/>
    </location>
</feature>
<dbReference type="GO" id="GO:0000271">
    <property type="term" value="P:polysaccharide biosynthetic process"/>
    <property type="evidence" value="ECO:0007669"/>
    <property type="project" value="TreeGrafter"/>
</dbReference>
<feature type="transmembrane region" description="Helical" evidence="1">
    <location>
        <begin position="81"/>
        <end position="101"/>
    </location>
</feature>
<dbReference type="Pfam" id="PF01757">
    <property type="entry name" value="Acyl_transf_3"/>
    <property type="match status" value="1"/>
</dbReference>
<gene>
    <name evidence="3" type="ORF">ABI_16700</name>
</gene>
<organism evidence="3 4">
    <name type="scientific">Asticcacaulis biprosthecium C19</name>
    <dbReference type="NCBI Taxonomy" id="715226"/>
    <lineage>
        <taxon>Bacteria</taxon>
        <taxon>Pseudomonadati</taxon>
        <taxon>Pseudomonadota</taxon>
        <taxon>Alphaproteobacteria</taxon>
        <taxon>Caulobacterales</taxon>
        <taxon>Caulobacteraceae</taxon>
        <taxon>Asticcacaulis</taxon>
    </lineage>
</organism>
<feature type="transmembrane region" description="Helical" evidence="1">
    <location>
        <begin position="321"/>
        <end position="342"/>
    </location>
</feature>
<dbReference type="Proteomes" id="UP000006512">
    <property type="component" value="Unassembled WGS sequence"/>
</dbReference>
<dbReference type="PANTHER" id="PTHR23028">
    <property type="entry name" value="ACETYLTRANSFERASE"/>
    <property type="match status" value="1"/>
</dbReference>
<reference evidence="4" key="1">
    <citation type="submission" date="2011-03" db="EMBL/GenBank/DDBJ databases">
        <title>Draft genome sequence of Brevundimonas diminuta.</title>
        <authorList>
            <person name="Brown P.J.B."/>
            <person name="Buechlein A."/>
            <person name="Hemmerich C."/>
            <person name="Brun Y.V."/>
        </authorList>
    </citation>
    <scope>NUCLEOTIDE SEQUENCE [LARGE SCALE GENOMIC DNA]</scope>
    <source>
        <strain evidence="4">C19</strain>
    </source>
</reference>
<feature type="transmembrane region" description="Helical" evidence="1">
    <location>
        <begin position="227"/>
        <end position="245"/>
    </location>
</feature>
<evidence type="ECO:0000259" key="2">
    <source>
        <dbReference type="Pfam" id="PF01757"/>
    </source>
</evidence>
<accession>F4QJX3</accession>
<dbReference type="GO" id="GO:0016747">
    <property type="term" value="F:acyltransferase activity, transferring groups other than amino-acyl groups"/>
    <property type="evidence" value="ECO:0007669"/>
    <property type="project" value="InterPro"/>
</dbReference>
<dbReference type="STRING" id="715226.ABI_16700"/>
<feature type="transmembrane region" description="Helical" evidence="1">
    <location>
        <begin position="40"/>
        <end position="60"/>
    </location>
</feature>
<dbReference type="AlphaFoldDB" id="F4QJX3"/>
<dbReference type="InterPro" id="IPR050879">
    <property type="entry name" value="Acyltransferase_3"/>
</dbReference>
<feature type="transmembrane region" description="Helical" evidence="1">
    <location>
        <begin position="195"/>
        <end position="215"/>
    </location>
</feature>
<proteinExistence type="predicted"/>
<keyword evidence="1" id="KW-0472">Membrane</keyword>
<keyword evidence="3" id="KW-0012">Acyltransferase</keyword>